<dbReference type="EMBL" id="CAKOFQ010007050">
    <property type="protein sequence ID" value="CAH1988784.1"/>
    <property type="molecule type" value="Genomic_DNA"/>
</dbReference>
<accession>A0A9P0L4T4</accession>
<comment type="caution">
    <text evidence="1">The sequence shown here is derived from an EMBL/GenBank/DDBJ whole genome shotgun (WGS) entry which is preliminary data.</text>
</comment>
<keyword evidence="2" id="KW-1185">Reference proteome</keyword>
<proteinExistence type="predicted"/>
<reference evidence="1" key="1">
    <citation type="submission" date="2022-03" db="EMBL/GenBank/DDBJ databases">
        <authorList>
            <person name="Sayadi A."/>
        </authorList>
    </citation>
    <scope>NUCLEOTIDE SEQUENCE</scope>
</reference>
<dbReference type="AlphaFoldDB" id="A0A9P0L4T4"/>
<evidence type="ECO:0000313" key="2">
    <source>
        <dbReference type="Proteomes" id="UP001152888"/>
    </source>
</evidence>
<dbReference type="Proteomes" id="UP001152888">
    <property type="component" value="Unassembled WGS sequence"/>
</dbReference>
<protein>
    <submittedName>
        <fullName evidence="1">Uncharacterized protein</fullName>
    </submittedName>
</protein>
<sequence>MGLENGGCRENDLYSVIRDHPDYKVDKTVLSTFDGQRRVATVQAMAQKSMDQLALLNTIHNLKMPPTATRIMMQVSPSATIKYVVGDRLFSSAIMNMGTKRHMKFISDMEEGKVYENQKIWSRRF</sequence>
<name>A0A9P0L4T4_ACAOB</name>
<dbReference type="OrthoDB" id="538336at2759"/>
<organism evidence="1 2">
    <name type="scientific">Acanthoscelides obtectus</name>
    <name type="common">Bean weevil</name>
    <name type="synonym">Bruchus obtectus</name>
    <dbReference type="NCBI Taxonomy" id="200917"/>
    <lineage>
        <taxon>Eukaryota</taxon>
        <taxon>Metazoa</taxon>
        <taxon>Ecdysozoa</taxon>
        <taxon>Arthropoda</taxon>
        <taxon>Hexapoda</taxon>
        <taxon>Insecta</taxon>
        <taxon>Pterygota</taxon>
        <taxon>Neoptera</taxon>
        <taxon>Endopterygota</taxon>
        <taxon>Coleoptera</taxon>
        <taxon>Polyphaga</taxon>
        <taxon>Cucujiformia</taxon>
        <taxon>Chrysomeloidea</taxon>
        <taxon>Chrysomelidae</taxon>
        <taxon>Bruchinae</taxon>
        <taxon>Bruchini</taxon>
        <taxon>Acanthoscelides</taxon>
    </lineage>
</organism>
<gene>
    <name evidence="1" type="ORF">ACAOBT_LOCUS18653</name>
</gene>
<evidence type="ECO:0000313" key="1">
    <source>
        <dbReference type="EMBL" id="CAH1988784.1"/>
    </source>
</evidence>